<dbReference type="EMBL" id="KZ303486">
    <property type="protein sequence ID" value="PIA19738.1"/>
    <property type="molecule type" value="Genomic_DNA"/>
</dbReference>
<reference evidence="3 4" key="1">
    <citation type="journal article" date="2015" name="Genome Biol. Evol.">
        <title>Phylogenomic analyses indicate that early fungi evolved digesting cell walls of algal ancestors of land plants.</title>
        <authorList>
            <person name="Chang Y."/>
            <person name="Wang S."/>
            <person name="Sekimoto S."/>
            <person name="Aerts A.L."/>
            <person name="Choi C."/>
            <person name="Clum A."/>
            <person name="LaButti K.M."/>
            <person name="Lindquist E.A."/>
            <person name="Yee Ngan C."/>
            <person name="Ohm R.A."/>
            <person name="Salamov A.A."/>
            <person name="Grigoriev I.V."/>
            <person name="Spatafora J.W."/>
            <person name="Berbee M.L."/>
        </authorList>
    </citation>
    <scope>NUCLEOTIDE SEQUENCE [LARGE SCALE GENOMIC DNA]</scope>
    <source>
        <strain evidence="3 4">NRRL 1564</strain>
    </source>
</reference>
<organism evidence="3 4">
    <name type="scientific">Coemansia reversa (strain ATCC 12441 / NRRL 1564)</name>
    <dbReference type="NCBI Taxonomy" id="763665"/>
    <lineage>
        <taxon>Eukaryota</taxon>
        <taxon>Fungi</taxon>
        <taxon>Fungi incertae sedis</taxon>
        <taxon>Zoopagomycota</taxon>
        <taxon>Kickxellomycotina</taxon>
        <taxon>Kickxellomycetes</taxon>
        <taxon>Kickxellales</taxon>
        <taxon>Kickxellaceae</taxon>
        <taxon>Coemansia</taxon>
    </lineage>
</organism>
<dbReference type="AlphaFoldDB" id="A0A2G5BL54"/>
<proteinExistence type="predicted"/>
<keyword evidence="2" id="KW-0812">Transmembrane</keyword>
<evidence type="ECO:0000256" key="2">
    <source>
        <dbReference type="SAM" id="Phobius"/>
    </source>
</evidence>
<feature type="region of interest" description="Disordered" evidence="1">
    <location>
        <begin position="104"/>
        <end position="132"/>
    </location>
</feature>
<dbReference type="OrthoDB" id="2279611at2759"/>
<evidence type="ECO:0000256" key="1">
    <source>
        <dbReference type="SAM" id="MobiDB-lite"/>
    </source>
</evidence>
<sequence length="132" mass="15042">MWRNAWTDEIKVTFEDQHMCCGYLSRYDSPMNSSVACKDTTIKYGCMYPVIFYAQRCHRFIYAGLITICIIGVGCIATGMLLLIDCSEEDRIRLSQIHYLRRRATSKSKDTRPLSSSSSTISAGADQLNHLR</sequence>
<protein>
    <submittedName>
        <fullName evidence="3">Uncharacterized protein</fullName>
    </submittedName>
</protein>
<gene>
    <name evidence="3" type="ORF">COEREDRAFT_79021</name>
</gene>
<keyword evidence="2" id="KW-1133">Transmembrane helix</keyword>
<accession>A0A2G5BL54</accession>
<feature type="compositionally biased region" description="Low complexity" evidence="1">
    <location>
        <begin position="113"/>
        <end position="122"/>
    </location>
</feature>
<feature type="transmembrane region" description="Helical" evidence="2">
    <location>
        <begin position="60"/>
        <end position="84"/>
    </location>
</feature>
<name>A0A2G5BL54_COERN</name>
<keyword evidence="4" id="KW-1185">Reference proteome</keyword>
<keyword evidence="2" id="KW-0472">Membrane</keyword>
<evidence type="ECO:0000313" key="3">
    <source>
        <dbReference type="EMBL" id="PIA19738.1"/>
    </source>
</evidence>
<dbReference type="Proteomes" id="UP000242474">
    <property type="component" value="Unassembled WGS sequence"/>
</dbReference>
<evidence type="ECO:0000313" key="4">
    <source>
        <dbReference type="Proteomes" id="UP000242474"/>
    </source>
</evidence>